<feature type="transmembrane region" description="Helical" evidence="5">
    <location>
        <begin position="83"/>
        <end position="105"/>
    </location>
</feature>
<evidence type="ECO:0000256" key="2">
    <source>
        <dbReference type="ARBA" id="ARBA00022692"/>
    </source>
</evidence>
<sequence length="217" mass="24004">MRLWTTTDRLSSSDVYKHDHFLHLDHLRIGDLSTARLVADHLRPSERKLLLQALAEQNGEKKGTEESNPGEDQPSLDQTKQLFFVNTIPFIGFGVLDNMIMILAGEYIDQYLGILLCISTMAAAALGNILSDLAGVGLAHYVEQFVSHLGFKQPVLTPAQVESKKARLTVNAARAFGLTVGCLIGMFPLLFFDSPECIKTKEGRRFRPTVNASTESN</sequence>
<feature type="transmembrane region" description="Helical" evidence="5">
    <location>
        <begin position="172"/>
        <end position="192"/>
    </location>
</feature>
<evidence type="ECO:0000256" key="5">
    <source>
        <dbReference type="SAM" id="Phobius"/>
    </source>
</evidence>
<dbReference type="Proteomes" id="UP000887572">
    <property type="component" value="Unplaced"/>
</dbReference>
<evidence type="ECO:0000313" key="7">
    <source>
        <dbReference type="WBParaSite" id="Gr19_v10_g17166.t1"/>
    </source>
</evidence>
<reference evidence="7" key="1">
    <citation type="submission" date="2022-11" db="UniProtKB">
        <authorList>
            <consortium name="WormBaseParasite"/>
        </authorList>
    </citation>
    <scope>IDENTIFICATION</scope>
</reference>
<dbReference type="AlphaFoldDB" id="A0A914HI87"/>
<organism evidence="6 7">
    <name type="scientific">Globodera rostochiensis</name>
    <name type="common">Golden nematode worm</name>
    <name type="synonym">Heterodera rostochiensis</name>
    <dbReference type="NCBI Taxonomy" id="31243"/>
    <lineage>
        <taxon>Eukaryota</taxon>
        <taxon>Metazoa</taxon>
        <taxon>Ecdysozoa</taxon>
        <taxon>Nematoda</taxon>
        <taxon>Chromadorea</taxon>
        <taxon>Rhabditida</taxon>
        <taxon>Tylenchina</taxon>
        <taxon>Tylenchomorpha</taxon>
        <taxon>Tylenchoidea</taxon>
        <taxon>Heteroderidae</taxon>
        <taxon>Heteroderinae</taxon>
        <taxon>Globodera</taxon>
    </lineage>
</organism>
<dbReference type="InterPro" id="IPR019537">
    <property type="entry name" value="TMEM65"/>
</dbReference>
<evidence type="ECO:0000256" key="3">
    <source>
        <dbReference type="ARBA" id="ARBA00022989"/>
    </source>
</evidence>
<evidence type="ECO:0000313" key="6">
    <source>
        <dbReference type="Proteomes" id="UP000887572"/>
    </source>
</evidence>
<keyword evidence="2 5" id="KW-0812">Transmembrane</keyword>
<keyword evidence="3 5" id="KW-1133">Transmembrane helix</keyword>
<dbReference type="PANTHER" id="PTHR21706">
    <property type="entry name" value="TRANSMEMBRANE PROTEIN 65"/>
    <property type="match status" value="1"/>
</dbReference>
<dbReference type="WBParaSite" id="Gr19_v10_g17166.t1">
    <property type="protein sequence ID" value="Gr19_v10_g17166.t1"/>
    <property type="gene ID" value="Gr19_v10_g17166"/>
</dbReference>
<dbReference type="GO" id="GO:0005739">
    <property type="term" value="C:mitochondrion"/>
    <property type="evidence" value="ECO:0007669"/>
    <property type="project" value="TreeGrafter"/>
</dbReference>
<proteinExistence type="predicted"/>
<name>A0A914HI87_GLORO</name>
<keyword evidence="6" id="KW-1185">Reference proteome</keyword>
<evidence type="ECO:0000256" key="1">
    <source>
        <dbReference type="ARBA" id="ARBA00004141"/>
    </source>
</evidence>
<keyword evidence="4 5" id="KW-0472">Membrane</keyword>
<comment type="subcellular location">
    <subcellularLocation>
        <location evidence="1">Membrane</location>
        <topology evidence="1">Multi-pass membrane protein</topology>
    </subcellularLocation>
</comment>
<feature type="transmembrane region" description="Helical" evidence="5">
    <location>
        <begin position="111"/>
        <end position="130"/>
    </location>
</feature>
<evidence type="ECO:0000256" key="4">
    <source>
        <dbReference type="ARBA" id="ARBA00023136"/>
    </source>
</evidence>
<dbReference type="GO" id="GO:0016020">
    <property type="term" value="C:membrane"/>
    <property type="evidence" value="ECO:0007669"/>
    <property type="project" value="UniProtKB-SubCell"/>
</dbReference>
<dbReference type="Pfam" id="PF10507">
    <property type="entry name" value="TMEM65"/>
    <property type="match status" value="1"/>
</dbReference>
<dbReference type="PANTHER" id="PTHR21706:SF15">
    <property type="entry name" value="TRANSMEMBRANE PROTEIN 65"/>
    <property type="match status" value="1"/>
</dbReference>
<accession>A0A914HI87</accession>
<protein>
    <submittedName>
        <fullName evidence="7">Transmembrane protein 65</fullName>
    </submittedName>
</protein>